<dbReference type="Gene3D" id="2.60.120.260">
    <property type="entry name" value="Galactose-binding domain-like"/>
    <property type="match status" value="1"/>
</dbReference>
<dbReference type="Proteomes" id="UP000030101">
    <property type="component" value="Unassembled WGS sequence"/>
</dbReference>
<evidence type="ECO:0000259" key="5">
    <source>
        <dbReference type="Pfam" id="PF00728"/>
    </source>
</evidence>
<sequence>MKSRITLLVPAVLLWLFLAKWHTVSAQVLHQSSPNAYEWRGCMIDVSRHFFGVDVLKKQIDILSSYGINRLHLHLTDAGGWRFVLSGYPRLTELSAWRTESDWDKWWGEGDRRYLPEGTPGAYGGYYTEAELKALIAYANERGIMIVPEVEIPGHSEEVMAAYPELKCVGNDGAQADFCASNPACYKFIDHLIDEVVRIFPSDYIHIGGDEAGKTHWRTCSRCREMASRPGLKSTDELQDHIVSYAMRRVTDHGRKPVCWDDALCDSLPEGSIVMVWRDVKQVQRALEKGYDVIFSPSQYCYLDYAQDAPQSQPRSFGGYLPLKRVWEMELPKGILGVQGNLWTEYVATPQHLEYMLYPRMLAIAEVGRLGDKRPPYEVFRAWALEQTEHLRRNNVNTFDLKHEQGDRPETLQPVVHKASGAKVIYHKPFYPSYNAGGEQALVDGLRGNWQHGDGRWQGFLGENCLDLTLDLGKTSTLQSIGMDFLQADVAGIYLPKELCIMASTDGKNFVEIFRKEHPKEPRTISFIEHWKWEGKIKARYLRVVGKAGSRGEWIFTDEIVVR</sequence>
<dbReference type="RefSeq" id="WP_036788360.1">
    <property type="nucleotide sequence ID" value="NZ_JQZV01000001.1"/>
</dbReference>
<keyword evidence="8" id="KW-1185">Reference proteome</keyword>
<dbReference type="Gene3D" id="3.20.20.80">
    <property type="entry name" value="Glycosidases"/>
    <property type="match status" value="1"/>
</dbReference>
<evidence type="ECO:0000256" key="2">
    <source>
        <dbReference type="ARBA" id="ARBA00006285"/>
    </source>
</evidence>
<dbReference type="InterPro" id="IPR008979">
    <property type="entry name" value="Galactose-bd-like_sf"/>
</dbReference>
<dbReference type="EC" id="3.2.1.52" evidence="3"/>
<dbReference type="InterPro" id="IPR025705">
    <property type="entry name" value="Beta_hexosaminidase_sua/sub"/>
</dbReference>
<dbReference type="InterPro" id="IPR017853">
    <property type="entry name" value="GH"/>
</dbReference>
<dbReference type="SUPFAM" id="SSF49785">
    <property type="entry name" value="Galactose-binding domain-like"/>
    <property type="match status" value="1"/>
</dbReference>
<feature type="domain" description="Glycoside hydrolase family 20 catalytic" evidence="5">
    <location>
        <begin position="37"/>
        <end position="367"/>
    </location>
</feature>
<dbReference type="Pfam" id="PF00728">
    <property type="entry name" value="Glyco_hydro_20"/>
    <property type="match status" value="1"/>
</dbReference>
<dbReference type="InterPro" id="IPR015883">
    <property type="entry name" value="Glyco_hydro_20_cat"/>
</dbReference>
<proteinExistence type="inferred from homology"/>
<dbReference type="InterPro" id="IPR000421">
    <property type="entry name" value="FA58C"/>
</dbReference>
<evidence type="ECO:0000256" key="4">
    <source>
        <dbReference type="ARBA" id="ARBA00022801"/>
    </source>
</evidence>
<evidence type="ECO:0000259" key="6">
    <source>
        <dbReference type="Pfam" id="PF00754"/>
    </source>
</evidence>
<evidence type="ECO:0000256" key="1">
    <source>
        <dbReference type="ARBA" id="ARBA00001231"/>
    </source>
</evidence>
<dbReference type="CDD" id="cd06563">
    <property type="entry name" value="GH20_chitobiase-like"/>
    <property type="match status" value="1"/>
</dbReference>
<comment type="caution">
    <text evidence="7">The sequence shown here is derived from an EMBL/GenBank/DDBJ whole genome shotgun (WGS) entry which is preliminary data.</text>
</comment>
<dbReference type="PANTHER" id="PTHR22600:SF57">
    <property type="entry name" value="BETA-N-ACETYLHEXOSAMINIDASE"/>
    <property type="match status" value="1"/>
</dbReference>
<dbReference type="SUPFAM" id="SSF51445">
    <property type="entry name" value="(Trans)glycosidases"/>
    <property type="match status" value="1"/>
</dbReference>
<reference evidence="7 8" key="1">
    <citation type="submission" date="2014-08" db="EMBL/GenBank/DDBJ databases">
        <title>Porphyromonas canoris strain:OH2762 Genome sequencing.</title>
        <authorList>
            <person name="Wallis C."/>
            <person name="Deusch O."/>
            <person name="O'Flynn C."/>
            <person name="Davis I."/>
            <person name="Jospin G."/>
            <person name="Darling A.E."/>
            <person name="Coil D.A."/>
            <person name="Alexiev A."/>
            <person name="Horsfall A."/>
            <person name="Kirkwood N."/>
            <person name="Harris S."/>
            <person name="Eisen J.A."/>
        </authorList>
    </citation>
    <scope>NUCLEOTIDE SEQUENCE [LARGE SCALE GENOMIC DNA]</scope>
    <source>
        <strain evidence="8">COT-108 OH2762</strain>
    </source>
</reference>
<evidence type="ECO:0000313" key="8">
    <source>
        <dbReference type="Proteomes" id="UP000030101"/>
    </source>
</evidence>
<evidence type="ECO:0000313" key="7">
    <source>
        <dbReference type="EMBL" id="KGN93672.1"/>
    </source>
</evidence>
<dbReference type="PRINTS" id="PR00738">
    <property type="entry name" value="GLHYDRLASE20"/>
</dbReference>
<name>A0ABR4XNE1_9PORP</name>
<keyword evidence="4" id="KW-0378">Hydrolase</keyword>
<comment type="catalytic activity">
    <reaction evidence="1">
        <text>Hydrolysis of terminal non-reducing N-acetyl-D-hexosamine residues in N-acetyl-beta-D-hexosaminides.</text>
        <dbReference type="EC" id="3.2.1.52"/>
    </reaction>
</comment>
<comment type="similarity">
    <text evidence="2">Belongs to the glycosyl hydrolase 20 family.</text>
</comment>
<gene>
    <name evidence="7" type="ORF">HQ43_00655</name>
</gene>
<dbReference type="EMBL" id="JQZV01000001">
    <property type="protein sequence ID" value="KGN93672.1"/>
    <property type="molecule type" value="Genomic_DNA"/>
</dbReference>
<dbReference type="PANTHER" id="PTHR22600">
    <property type="entry name" value="BETA-HEXOSAMINIDASE"/>
    <property type="match status" value="1"/>
</dbReference>
<protein>
    <recommendedName>
        <fullName evidence="3">beta-N-acetylhexosaminidase</fullName>
        <ecNumber evidence="3">3.2.1.52</ecNumber>
    </recommendedName>
</protein>
<accession>A0ABR4XNE1</accession>
<evidence type="ECO:0000256" key="3">
    <source>
        <dbReference type="ARBA" id="ARBA00012663"/>
    </source>
</evidence>
<feature type="domain" description="F5/8 type C" evidence="6">
    <location>
        <begin position="436"/>
        <end position="555"/>
    </location>
</feature>
<organism evidence="7 8">
    <name type="scientific">Porphyromonas canoris</name>
    <dbReference type="NCBI Taxonomy" id="36875"/>
    <lineage>
        <taxon>Bacteria</taxon>
        <taxon>Pseudomonadati</taxon>
        <taxon>Bacteroidota</taxon>
        <taxon>Bacteroidia</taxon>
        <taxon>Bacteroidales</taxon>
        <taxon>Porphyromonadaceae</taxon>
        <taxon>Porphyromonas</taxon>
    </lineage>
</organism>
<dbReference type="Pfam" id="PF00754">
    <property type="entry name" value="F5_F8_type_C"/>
    <property type="match status" value="1"/>
</dbReference>